<gene>
    <name evidence="2" type="ORF">KUA55_12565</name>
</gene>
<evidence type="ECO:0000313" key="3">
    <source>
        <dbReference type="Proteomes" id="UP000774130"/>
    </source>
</evidence>
<dbReference type="RefSeq" id="WP_218326716.1">
    <property type="nucleotide sequence ID" value="NZ_JAHUZB010000004.1"/>
</dbReference>
<organism evidence="2 3">
    <name type="scientific">Enterococcus alishanensis</name>
    <dbReference type="NCBI Taxonomy" id="1303817"/>
    <lineage>
        <taxon>Bacteria</taxon>
        <taxon>Bacillati</taxon>
        <taxon>Bacillota</taxon>
        <taxon>Bacilli</taxon>
        <taxon>Lactobacillales</taxon>
        <taxon>Enterococcaceae</taxon>
        <taxon>Enterococcus</taxon>
    </lineage>
</organism>
<protein>
    <recommendedName>
        <fullName evidence="1">DUF5648 domain-containing protein</fullName>
    </recommendedName>
</protein>
<reference evidence="2 3" key="1">
    <citation type="submission" date="2021-06" db="EMBL/GenBank/DDBJ databases">
        <title>Enterococcus alishanensis sp. nov., a novel lactic acid bacterium isolated from fresh coffee beans.</title>
        <authorList>
            <person name="Chen Y.-S."/>
        </authorList>
    </citation>
    <scope>NUCLEOTIDE SEQUENCE [LARGE SCALE GENOMIC DNA]</scope>
    <source>
        <strain evidence="2 3">ALS3</strain>
    </source>
</reference>
<name>A0ABS6TF47_9ENTE</name>
<proteinExistence type="predicted"/>
<accession>A0ABS6TF47</accession>
<evidence type="ECO:0000259" key="1">
    <source>
        <dbReference type="Pfam" id="PF18885"/>
    </source>
</evidence>
<dbReference type="InterPro" id="IPR043708">
    <property type="entry name" value="DUF5648"/>
</dbReference>
<keyword evidence="3" id="KW-1185">Reference proteome</keyword>
<comment type="caution">
    <text evidence="2">The sequence shown here is derived from an EMBL/GenBank/DDBJ whole genome shotgun (WGS) entry which is preliminary data.</text>
</comment>
<dbReference type="Pfam" id="PF18885">
    <property type="entry name" value="DUF5648"/>
    <property type="match status" value="1"/>
</dbReference>
<evidence type="ECO:0000313" key="2">
    <source>
        <dbReference type="EMBL" id="MBV7391513.1"/>
    </source>
</evidence>
<dbReference type="Proteomes" id="UP000774130">
    <property type="component" value="Unassembled WGS sequence"/>
</dbReference>
<dbReference type="EMBL" id="JAHUZB010000004">
    <property type="protein sequence ID" value="MBV7391513.1"/>
    <property type="molecule type" value="Genomic_DNA"/>
</dbReference>
<feature type="domain" description="DUF5648" evidence="1">
    <location>
        <begin position="139"/>
        <end position="266"/>
    </location>
</feature>
<sequence length="267" mass="30367">MKKIFLVLLSSLFIFIGFRGICTEAEELDITPQVDFTSLPTELYKDSSGQINYKIHDVLGVSVDGNITFWSNNEKILQISSKGEWNALETGNVSVTYSVNLSEDSLEKLKQKYPNDTFIIKDIGNVINFNIVSKIETTSRLYNPNSGEHFYTNNYSEKLNLFSHGWVDEGHAWTSLATSDIPVYRLYNPNFGNHHYTKSVAENILLIDLGWKYEGIAFYSFESTNNPVFRLYNPNSDAGSHFLTLDLNERNSLINLGWRDEGVAFNA</sequence>